<dbReference type="SUPFAM" id="SSF51366">
    <property type="entry name" value="Ribulose-phoshate binding barrel"/>
    <property type="match status" value="1"/>
</dbReference>
<evidence type="ECO:0000256" key="2">
    <source>
        <dbReference type="ARBA" id="ARBA00004496"/>
    </source>
</evidence>
<comment type="similarity">
    <text evidence="4 9 10">Belongs to the HisA/HisF family.</text>
</comment>
<dbReference type="InterPro" id="IPR023016">
    <property type="entry name" value="HisA/PriA"/>
</dbReference>
<evidence type="ECO:0000256" key="8">
    <source>
        <dbReference type="ARBA" id="ARBA00023235"/>
    </source>
</evidence>
<evidence type="ECO:0000256" key="5">
    <source>
        <dbReference type="ARBA" id="ARBA00022490"/>
    </source>
</evidence>
<dbReference type="InterPro" id="IPR011060">
    <property type="entry name" value="RibuloseP-bd_barrel"/>
</dbReference>
<evidence type="ECO:0000256" key="11">
    <source>
        <dbReference type="RuleBase" id="RU003658"/>
    </source>
</evidence>
<dbReference type="PANTHER" id="PTHR43090">
    <property type="entry name" value="1-(5-PHOSPHORIBOSYL)-5-[(5-PHOSPHORIBOSYLAMINO)METHYLIDENEAMINO] IMIDAZOLE-4-CARBOXAMIDE ISOMERASE"/>
    <property type="match status" value="1"/>
</dbReference>
<dbReference type="AlphaFoldDB" id="A0A921AYH7"/>
<dbReference type="InterPro" id="IPR006063">
    <property type="entry name" value="HisA_bact_arch"/>
</dbReference>
<dbReference type="NCBIfam" id="TIGR00007">
    <property type="entry name" value="1-(5-phosphoribosyl)-5-[(5-phosphoribosylamino)methylideneamino]imidazole-4-carboxamide isomerase"/>
    <property type="match status" value="1"/>
</dbReference>
<dbReference type="GO" id="GO:0005737">
    <property type="term" value="C:cytoplasm"/>
    <property type="evidence" value="ECO:0007669"/>
    <property type="project" value="UniProtKB-SubCell"/>
</dbReference>
<comment type="pathway">
    <text evidence="3 9 11">Amino-acid biosynthesis; L-histidine biosynthesis; L-histidine from 5-phospho-alpha-D-ribose 1-diphosphate: step 4/9.</text>
</comment>
<reference evidence="12" key="2">
    <citation type="submission" date="2021-09" db="EMBL/GenBank/DDBJ databases">
        <authorList>
            <person name="Gilroy R."/>
        </authorList>
    </citation>
    <scope>NUCLEOTIDE SEQUENCE</scope>
    <source>
        <strain evidence="12">ChiGjej2B2-19336</strain>
    </source>
</reference>
<dbReference type="EC" id="5.3.1.16" evidence="9 11"/>
<keyword evidence="6 9" id="KW-0028">Amino-acid biosynthesis</keyword>
<evidence type="ECO:0000313" key="12">
    <source>
        <dbReference type="EMBL" id="HJD98215.1"/>
    </source>
</evidence>
<dbReference type="FunFam" id="3.20.20.70:FF:000009">
    <property type="entry name" value="1-(5-phosphoribosyl)-5-[(5-phosphoribosylamino)methylideneamino] imidazole-4-carboxamide isomerase"/>
    <property type="match status" value="1"/>
</dbReference>
<dbReference type="Gene3D" id="3.20.20.70">
    <property type="entry name" value="Aldolase class I"/>
    <property type="match status" value="1"/>
</dbReference>
<comment type="catalytic activity">
    <reaction evidence="1 9 11">
        <text>1-(5-phospho-beta-D-ribosyl)-5-[(5-phospho-beta-D-ribosylamino)methylideneamino]imidazole-4-carboxamide = 5-[(5-phospho-1-deoxy-D-ribulos-1-ylimino)methylamino]-1-(5-phospho-beta-D-ribosyl)imidazole-4-carboxamide</text>
        <dbReference type="Rhea" id="RHEA:15469"/>
        <dbReference type="ChEBI" id="CHEBI:58435"/>
        <dbReference type="ChEBI" id="CHEBI:58525"/>
        <dbReference type="EC" id="5.3.1.16"/>
    </reaction>
</comment>
<feature type="active site" description="Proton acceptor" evidence="9">
    <location>
        <position position="8"/>
    </location>
</feature>
<sequence length="245" mass="26444">MIIFPAVDLQNGKAVRLKQGRAEESTIFNDDPVEAALHWQNQGAEWLHLIDLDGAFQGRSVNADLVARISKALDIPIELGGGVRDEKAARMWFDAGVTRLIIGTMALEKPKEYARLCALFPGRIGVSLDAVDGRLKTRGWVTDAGLTVDEVMPRLVDDGTAFIVYTDIARDGMQSGVNMPMLTHLAQTSPVPVVAAGGVATLDDIKALYPLSVEAHLQGAISGRAIYEGTLDLPEAMAWIRAQKA</sequence>
<dbReference type="GO" id="GO:0003949">
    <property type="term" value="F:1-(5-phosphoribosyl)-5-[(5-phosphoribosylamino)methylideneamino]imidazole-4-carboxamide isomerase activity"/>
    <property type="evidence" value="ECO:0007669"/>
    <property type="project" value="UniProtKB-UniRule"/>
</dbReference>
<evidence type="ECO:0000256" key="6">
    <source>
        <dbReference type="ARBA" id="ARBA00022605"/>
    </source>
</evidence>
<dbReference type="Pfam" id="PF00977">
    <property type="entry name" value="His_biosynth"/>
    <property type="match status" value="1"/>
</dbReference>
<comment type="caution">
    <text evidence="12">The sequence shown here is derived from an EMBL/GenBank/DDBJ whole genome shotgun (WGS) entry which is preliminary data.</text>
</comment>
<keyword evidence="7 9" id="KW-0368">Histidine biosynthesis</keyword>
<dbReference type="PANTHER" id="PTHR43090:SF2">
    <property type="entry name" value="1-(5-PHOSPHORIBOSYL)-5-[(5-PHOSPHORIBOSYLAMINO)METHYLIDENEAMINO] IMIDAZOLE-4-CARBOXAMIDE ISOMERASE"/>
    <property type="match status" value="1"/>
</dbReference>
<evidence type="ECO:0000256" key="10">
    <source>
        <dbReference type="RuleBase" id="RU003657"/>
    </source>
</evidence>
<feature type="active site" description="Proton donor" evidence="9">
    <location>
        <position position="129"/>
    </location>
</feature>
<accession>A0A921AYH7</accession>
<comment type="subcellular location">
    <subcellularLocation>
        <location evidence="2 9 11">Cytoplasm</location>
    </subcellularLocation>
</comment>
<proteinExistence type="inferred from homology"/>
<dbReference type="GO" id="GO:0000105">
    <property type="term" value="P:L-histidine biosynthetic process"/>
    <property type="evidence" value="ECO:0007669"/>
    <property type="project" value="UniProtKB-UniRule"/>
</dbReference>
<evidence type="ECO:0000256" key="9">
    <source>
        <dbReference type="HAMAP-Rule" id="MF_01014"/>
    </source>
</evidence>
<dbReference type="InterPro" id="IPR006062">
    <property type="entry name" value="His_biosynth"/>
</dbReference>
<evidence type="ECO:0000256" key="1">
    <source>
        <dbReference type="ARBA" id="ARBA00000901"/>
    </source>
</evidence>
<name>A0A921AYH7_9BACT</name>
<dbReference type="Proteomes" id="UP000698963">
    <property type="component" value="Unassembled WGS sequence"/>
</dbReference>
<evidence type="ECO:0000256" key="3">
    <source>
        <dbReference type="ARBA" id="ARBA00005133"/>
    </source>
</evidence>
<keyword evidence="8 9" id="KW-0413">Isomerase</keyword>
<dbReference type="InterPro" id="IPR013785">
    <property type="entry name" value="Aldolase_TIM"/>
</dbReference>
<organism evidence="12 13">
    <name type="scientific">Mailhella massiliensis</name>
    <dbReference type="NCBI Taxonomy" id="1903261"/>
    <lineage>
        <taxon>Bacteria</taxon>
        <taxon>Pseudomonadati</taxon>
        <taxon>Thermodesulfobacteriota</taxon>
        <taxon>Desulfovibrionia</taxon>
        <taxon>Desulfovibrionales</taxon>
        <taxon>Desulfovibrionaceae</taxon>
        <taxon>Mailhella</taxon>
    </lineage>
</organism>
<dbReference type="HAMAP" id="MF_01014">
    <property type="entry name" value="HisA"/>
    <property type="match status" value="1"/>
</dbReference>
<dbReference type="InterPro" id="IPR044524">
    <property type="entry name" value="Isoase_HisA-like"/>
</dbReference>
<dbReference type="GO" id="GO:0000162">
    <property type="term" value="P:L-tryptophan biosynthetic process"/>
    <property type="evidence" value="ECO:0007669"/>
    <property type="project" value="TreeGrafter"/>
</dbReference>
<protein>
    <recommendedName>
        <fullName evidence="9 11">1-(5-phosphoribosyl)-5-[(5-phosphoribosylamino)methylideneamino] imidazole-4-carboxamide isomerase</fullName>
        <ecNumber evidence="9 11">5.3.1.16</ecNumber>
    </recommendedName>
    <alternativeName>
        <fullName evidence="9">Phosphoribosylformimino-5-aminoimidazole carboxamide ribotide isomerase</fullName>
    </alternativeName>
</protein>
<keyword evidence="5 9" id="KW-0963">Cytoplasm</keyword>
<evidence type="ECO:0000256" key="7">
    <source>
        <dbReference type="ARBA" id="ARBA00023102"/>
    </source>
</evidence>
<gene>
    <name evidence="9 12" type="primary">hisA</name>
    <name evidence="12" type="ORF">K8W16_11285</name>
</gene>
<dbReference type="EMBL" id="DYZA01000233">
    <property type="protein sequence ID" value="HJD98215.1"/>
    <property type="molecule type" value="Genomic_DNA"/>
</dbReference>
<evidence type="ECO:0000256" key="4">
    <source>
        <dbReference type="ARBA" id="ARBA00009667"/>
    </source>
</evidence>
<dbReference type="RefSeq" id="WP_304123835.1">
    <property type="nucleotide sequence ID" value="NZ_DYZA01000233.1"/>
</dbReference>
<reference evidence="12" key="1">
    <citation type="journal article" date="2021" name="PeerJ">
        <title>Extensive microbial diversity within the chicken gut microbiome revealed by metagenomics and culture.</title>
        <authorList>
            <person name="Gilroy R."/>
            <person name="Ravi A."/>
            <person name="Getino M."/>
            <person name="Pursley I."/>
            <person name="Horton D.L."/>
            <person name="Alikhan N.F."/>
            <person name="Baker D."/>
            <person name="Gharbi K."/>
            <person name="Hall N."/>
            <person name="Watson M."/>
            <person name="Adriaenssens E.M."/>
            <person name="Foster-Nyarko E."/>
            <person name="Jarju S."/>
            <person name="Secka A."/>
            <person name="Antonio M."/>
            <person name="Oren A."/>
            <person name="Chaudhuri R.R."/>
            <person name="La Ragione R."/>
            <person name="Hildebrand F."/>
            <person name="Pallen M.J."/>
        </authorList>
    </citation>
    <scope>NUCLEOTIDE SEQUENCE</scope>
    <source>
        <strain evidence="12">ChiGjej2B2-19336</strain>
    </source>
</reference>
<evidence type="ECO:0000313" key="13">
    <source>
        <dbReference type="Proteomes" id="UP000698963"/>
    </source>
</evidence>
<dbReference type="CDD" id="cd04732">
    <property type="entry name" value="HisA"/>
    <property type="match status" value="1"/>
</dbReference>